<dbReference type="PROSITE" id="PS51257">
    <property type="entry name" value="PROKAR_LIPOPROTEIN"/>
    <property type="match status" value="1"/>
</dbReference>
<sequence>MFKRTFTFLFVTLFSVTLAACGGGGGSSSGGGDNGGGDNGGGDGDGGGDGGAGTYHYEFLPGTQFSDTQIINMGAEGYVFLGPVILGSNVDEEGLLFGRYQNATYEYRINPQQPTLSQFVAEANAQGQEGFALSAPYISLYGDTTIQTVYMHQQGTNTTYETKVTPGLATSASALIDAANEEGKDGYLLLGPITDGNGNAGYLWQRAVNGTARYSYRSTPADYEETEEEFLTAVSEQGDQGYLWIYPFAFVNTNGAAEFANLYIKDENSQATFNYELMQSADTYTEVVADANAKGAEGIYFFGFVAFISNDPVNDPTGERLLFVTPENCSGSPLCAFPTKVL</sequence>
<dbReference type="Proteomes" id="UP001107961">
    <property type="component" value="Unassembled WGS sequence"/>
</dbReference>
<comment type="caution">
    <text evidence="3">The sequence shown here is derived from an EMBL/GenBank/DDBJ whole genome shotgun (WGS) entry which is preliminary data.</text>
</comment>
<dbReference type="EMBL" id="JAJVKT010000020">
    <property type="protein sequence ID" value="MCE7510113.1"/>
    <property type="molecule type" value="Genomic_DNA"/>
</dbReference>
<evidence type="ECO:0000256" key="1">
    <source>
        <dbReference type="SAM" id="MobiDB-lite"/>
    </source>
</evidence>
<name>A0A9Q3W8P8_9GAMM</name>
<keyword evidence="4" id="KW-1185">Reference proteome</keyword>
<proteinExistence type="predicted"/>
<protein>
    <recommendedName>
        <fullName evidence="5">Lipoprotein</fullName>
    </recommendedName>
</protein>
<dbReference type="AlphaFoldDB" id="A0A9Q3W8P8"/>
<reference evidence="3" key="1">
    <citation type="submission" date="2022-01" db="EMBL/GenBank/DDBJ databases">
        <authorList>
            <person name="Karlyshev A.V."/>
            <person name="Jaspars M."/>
        </authorList>
    </citation>
    <scope>NUCLEOTIDE SEQUENCE</scope>
    <source>
        <strain evidence="3">AGSA3-2</strain>
    </source>
</reference>
<organism evidence="3 4">
    <name type="scientific">Alloalcanivorax xenomutans</name>
    <dbReference type="NCBI Taxonomy" id="1094342"/>
    <lineage>
        <taxon>Bacteria</taxon>
        <taxon>Pseudomonadati</taxon>
        <taxon>Pseudomonadota</taxon>
        <taxon>Gammaproteobacteria</taxon>
        <taxon>Oceanospirillales</taxon>
        <taxon>Alcanivoracaceae</taxon>
        <taxon>Alloalcanivorax</taxon>
    </lineage>
</organism>
<accession>A0A9Q3W8P8</accession>
<evidence type="ECO:0000313" key="3">
    <source>
        <dbReference type="EMBL" id="MCE7510113.1"/>
    </source>
</evidence>
<evidence type="ECO:0000313" key="4">
    <source>
        <dbReference type="Proteomes" id="UP001107961"/>
    </source>
</evidence>
<feature type="region of interest" description="Disordered" evidence="1">
    <location>
        <begin position="27"/>
        <end position="48"/>
    </location>
</feature>
<evidence type="ECO:0000256" key="2">
    <source>
        <dbReference type="SAM" id="SignalP"/>
    </source>
</evidence>
<gene>
    <name evidence="3" type="ORF">LZG35_15855</name>
</gene>
<keyword evidence="2" id="KW-0732">Signal</keyword>
<feature type="signal peptide" evidence="2">
    <location>
        <begin position="1"/>
        <end position="19"/>
    </location>
</feature>
<feature type="chain" id="PRO_5040420964" description="Lipoprotein" evidence="2">
    <location>
        <begin position="20"/>
        <end position="342"/>
    </location>
</feature>
<dbReference type="RefSeq" id="WP_167374866.1">
    <property type="nucleotide sequence ID" value="NZ_CP012331.1"/>
</dbReference>
<evidence type="ECO:0008006" key="5">
    <source>
        <dbReference type="Google" id="ProtNLM"/>
    </source>
</evidence>
<dbReference type="KEGG" id="axe:P40_17035"/>